<dbReference type="Pfam" id="PF21444">
    <property type="entry name" value="CofB_pilin_dom"/>
    <property type="match status" value="1"/>
</dbReference>
<dbReference type="NCBIfam" id="TIGR02532">
    <property type="entry name" value="IV_pilin_GFxxxE"/>
    <property type="match status" value="1"/>
</dbReference>
<feature type="domain" description="CofB-like beta-repeat" evidence="4">
    <location>
        <begin position="311"/>
        <end position="369"/>
    </location>
</feature>
<proteinExistence type="predicted"/>
<evidence type="ECO:0000259" key="4">
    <source>
        <dbReference type="Pfam" id="PF22228"/>
    </source>
</evidence>
<comment type="caution">
    <text evidence="6">The sequence shown here is derived from an EMBL/GenBank/DDBJ whole genome shotgun (WGS) entry which is preliminary data.</text>
</comment>
<keyword evidence="2" id="KW-0472">Membrane</keyword>
<dbReference type="Pfam" id="PF22229">
    <property type="entry name" value="CofB_C"/>
    <property type="match status" value="1"/>
</dbReference>
<comment type="subcellular location">
    <subcellularLocation>
        <location evidence="1">Membrane</location>
        <topology evidence="1">Single-pass membrane protein</topology>
    </subcellularLocation>
</comment>
<dbReference type="InterPro" id="IPR012902">
    <property type="entry name" value="N_methyl_site"/>
</dbReference>
<dbReference type="PROSITE" id="PS00409">
    <property type="entry name" value="PROKAR_NTER_METHYL"/>
    <property type="match status" value="1"/>
</dbReference>
<gene>
    <name evidence="6" type="ORF">D5396_00105</name>
</gene>
<evidence type="ECO:0000256" key="1">
    <source>
        <dbReference type="ARBA" id="ARBA00004167"/>
    </source>
</evidence>
<feature type="transmembrane region" description="Helical" evidence="2">
    <location>
        <begin position="28"/>
        <end position="50"/>
    </location>
</feature>
<dbReference type="Pfam" id="PF07963">
    <property type="entry name" value="N_methyl"/>
    <property type="match status" value="1"/>
</dbReference>
<evidence type="ECO:0000259" key="3">
    <source>
        <dbReference type="Pfam" id="PF21444"/>
    </source>
</evidence>
<name>A0ABX9P3K5_9GAMM</name>
<keyword evidence="2" id="KW-0812">Transmembrane</keyword>
<dbReference type="InterPro" id="IPR048688">
    <property type="entry name" value="CofB-like_pilin_dom"/>
</dbReference>
<evidence type="ECO:0000256" key="2">
    <source>
        <dbReference type="SAM" id="Phobius"/>
    </source>
</evidence>
<feature type="domain" description="CofB C-terminal" evidence="5">
    <location>
        <begin position="409"/>
        <end position="558"/>
    </location>
</feature>
<evidence type="ECO:0000259" key="5">
    <source>
        <dbReference type="Pfam" id="PF22229"/>
    </source>
</evidence>
<organism evidence="6 7">
    <name type="scientific">Rahnella inusitata</name>
    <dbReference type="NCBI Taxonomy" id="58169"/>
    <lineage>
        <taxon>Bacteria</taxon>
        <taxon>Pseudomonadati</taxon>
        <taxon>Pseudomonadota</taxon>
        <taxon>Gammaproteobacteria</taxon>
        <taxon>Enterobacterales</taxon>
        <taxon>Yersiniaceae</taxon>
        <taxon>Rahnella</taxon>
    </lineage>
</organism>
<dbReference type="InterPro" id="IPR053972">
    <property type="entry name" value="CofB_C"/>
</dbReference>
<accession>A0ABX9P3K5</accession>
<protein>
    <submittedName>
        <fullName evidence="6">Prepilin-type N-terminal cleavage/methylation domain-containing protein</fullName>
    </submittedName>
</protein>
<dbReference type="Pfam" id="PF22228">
    <property type="entry name" value="CofB_beta-rpt"/>
    <property type="match status" value="1"/>
</dbReference>
<feature type="domain" description="CofB-like pilin" evidence="3">
    <location>
        <begin position="61"/>
        <end position="293"/>
    </location>
</feature>
<keyword evidence="2" id="KW-1133">Transmembrane helix</keyword>
<keyword evidence="7" id="KW-1185">Reference proteome</keyword>
<evidence type="ECO:0000313" key="7">
    <source>
        <dbReference type="Proteomes" id="UP000284119"/>
    </source>
</evidence>
<evidence type="ECO:0000313" key="6">
    <source>
        <dbReference type="EMBL" id="RJT15575.1"/>
    </source>
</evidence>
<dbReference type="EMBL" id="RAHG01000001">
    <property type="protein sequence ID" value="RJT15575.1"/>
    <property type="molecule type" value="Genomic_DNA"/>
</dbReference>
<sequence>MLYPPPIREGAQTLSKGRYQVRKGNSGFSLLEVIIVLALIGMMLVMLANYKKKQIDEAGRQITANAIVQEMYGFLKFVNEDEVAMDNSAKPLTNPLYTKDKSNIDSYKDVYYKRVSNTGLLDSLSTTDYLSWKGTDSKRKYFTRKGCDGSSADPTQGQVDRTFEQDYIRCELPQIAVNGNMKFDRVDLVGSATESLAIERVDFIVRFVPDAKSEYLFFENYKPAFDQALTNYKISYKQAALLRRTKGATDKDWKIILTNKSGTDAAIDFGTVASHTSDLTNSQNYDYAIRFSFETGIGKYAKSDGSTGVDKMCWNMNTRMTGPCIEANNADRLQIYSGTGSTTNKPGLCWDSNEGKSLPCLAVSEGDSTGVNGDDQTMHLTTEKDNKTVTGTLMANIIVENTGNVDSDGSPELLTVPVIEYRAFGNDYDSAKKDTDYTGNVDSESGTMKVNVQKCPVAPGGREMYPRLVAAISSVAADAGTDSDGGKSESDFSNQAKNRTELGVVGRLAGVALQVNLNGDATSWTVSATSAIYDNTSGDGINLINSKSVSVVLTSWCSTIKQ</sequence>
<reference evidence="6 7" key="1">
    <citation type="submission" date="2018-09" db="EMBL/GenBank/DDBJ databases">
        <authorList>
            <person name="Le Fleche-Mateos A."/>
        </authorList>
    </citation>
    <scope>NUCLEOTIDE SEQUENCE [LARGE SCALE GENOMIC DNA]</scope>
    <source>
        <strain evidence="6 7">DSM 30078</strain>
    </source>
</reference>
<dbReference type="Proteomes" id="UP000284119">
    <property type="component" value="Unassembled WGS sequence"/>
</dbReference>
<dbReference type="InterPro" id="IPR053971">
    <property type="entry name" value="CofB-like_b-rpt_dom"/>
</dbReference>